<comment type="cofactor">
    <cofactor evidence="2 7 8">
        <name>Mg(2+)</name>
        <dbReference type="ChEBI" id="CHEBI:18420"/>
    </cofactor>
</comment>
<dbReference type="Pfam" id="PF00459">
    <property type="entry name" value="Inositol_P"/>
    <property type="match status" value="1"/>
</dbReference>
<evidence type="ECO:0000256" key="3">
    <source>
        <dbReference type="ARBA" id="ARBA00009759"/>
    </source>
</evidence>
<dbReference type="GO" id="GO:0006020">
    <property type="term" value="P:inositol metabolic process"/>
    <property type="evidence" value="ECO:0007669"/>
    <property type="project" value="TreeGrafter"/>
</dbReference>
<dbReference type="InterPro" id="IPR020583">
    <property type="entry name" value="Inositol_monoP_metal-BS"/>
</dbReference>
<evidence type="ECO:0000256" key="7">
    <source>
        <dbReference type="PIRSR" id="PIRSR600760-2"/>
    </source>
</evidence>
<comment type="similarity">
    <text evidence="3 8">Belongs to the inositol monophosphatase superfamily.</text>
</comment>
<keyword evidence="6 7" id="KW-0460">Magnesium</keyword>
<evidence type="ECO:0000256" key="1">
    <source>
        <dbReference type="ARBA" id="ARBA00001033"/>
    </source>
</evidence>
<feature type="binding site" evidence="7">
    <location>
        <position position="104"/>
    </location>
    <ligand>
        <name>Mg(2+)</name>
        <dbReference type="ChEBI" id="CHEBI:18420"/>
        <label>1</label>
        <note>catalytic</note>
    </ligand>
</feature>
<organism evidence="9 10">
    <name type="scientific">Rarobacter faecitabidus</name>
    <dbReference type="NCBI Taxonomy" id="13243"/>
    <lineage>
        <taxon>Bacteria</taxon>
        <taxon>Bacillati</taxon>
        <taxon>Actinomycetota</taxon>
        <taxon>Actinomycetes</taxon>
        <taxon>Micrococcales</taxon>
        <taxon>Rarobacteraceae</taxon>
        <taxon>Rarobacter</taxon>
    </lineage>
</organism>
<dbReference type="AlphaFoldDB" id="A0A542ZWI3"/>
<name>A0A542ZWI3_RARFA</name>
<dbReference type="Gene3D" id="3.40.190.80">
    <property type="match status" value="1"/>
</dbReference>
<dbReference type="InterPro" id="IPR020550">
    <property type="entry name" value="Inositol_monophosphatase_CS"/>
</dbReference>
<comment type="caution">
    <text evidence="9">The sequence shown here is derived from an EMBL/GenBank/DDBJ whole genome shotgun (WGS) entry which is preliminary data.</text>
</comment>
<reference evidence="9 10" key="1">
    <citation type="submission" date="2019-06" db="EMBL/GenBank/DDBJ databases">
        <title>Sequencing the genomes of 1000 actinobacteria strains.</title>
        <authorList>
            <person name="Klenk H.-P."/>
        </authorList>
    </citation>
    <scope>NUCLEOTIDE SEQUENCE [LARGE SCALE GENOMIC DNA]</scope>
    <source>
        <strain evidence="9 10">DSM 4813</strain>
    </source>
</reference>
<dbReference type="SUPFAM" id="SSF56655">
    <property type="entry name" value="Carbohydrate phosphatase"/>
    <property type="match status" value="1"/>
</dbReference>
<evidence type="ECO:0000313" key="9">
    <source>
        <dbReference type="EMBL" id="TQL64550.1"/>
    </source>
</evidence>
<keyword evidence="4 7" id="KW-0479">Metal-binding</keyword>
<feature type="binding site" evidence="7">
    <location>
        <position position="123"/>
    </location>
    <ligand>
        <name>Mg(2+)</name>
        <dbReference type="ChEBI" id="CHEBI:18420"/>
        <label>1</label>
        <note>catalytic</note>
    </ligand>
</feature>
<keyword evidence="5 8" id="KW-0378">Hydrolase</keyword>
<dbReference type="GO" id="GO:0008934">
    <property type="term" value="F:inositol monophosphate 1-phosphatase activity"/>
    <property type="evidence" value="ECO:0007669"/>
    <property type="project" value="InterPro"/>
</dbReference>
<dbReference type="InterPro" id="IPR033942">
    <property type="entry name" value="IMPase"/>
</dbReference>
<feature type="binding site" evidence="7">
    <location>
        <position position="122"/>
    </location>
    <ligand>
        <name>Mg(2+)</name>
        <dbReference type="ChEBI" id="CHEBI:18420"/>
        <label>1</label>
        <note>catalytic</note>
    </ligand>
</feature>
<accession>A0A542ZWI3</accession>
<keyword evidence="10" id="KW-1185">Reference proteome</keyword>
<dbReference type="Proteomes" id="UP000315389">
    <property type="component" value="Unassembled WGS sequence"/>
</dbReference>
<evidence type="ECO:0000256" key="4">
    <source>
        <dbReference type="ARBA" id="ARBA00022723"/>
    </source>
</evidence>
<dbReference type="PANTHER" id="PTHR20854:SF4">
    <property type="entry name" value="INOSITOL-1-MONOPHOSPHATASE-RELATED"/>
    <property type="match status" value="1"/>
</dbReference>
<gene>
    <name evidence="9" type="ORF">FB461_1056</name>
</gene>
<feature type="binding site" evidence="7">
    <location>
        <position position="120"/>
    </location>
    <ligand>
        <name>Mg(2+)</name>
        <dbReference type="ChEBI" id="CHEBI:18420"/>
        <label>1</label>
        <note>catalytic</note>
    </ligand>
</feature>
<dbReference type="EMBL" id="VFOS01000001">
    <property type="protein sequence ID" value="TQL64550.1"/>
    <property type="molecule type" value="Genomic_DNA"/>
</dbReference>
<comment type="catalytic activity">
    <reaction evidence="1 8">
        <text>a myo-inositol phosphate + H2O = myo-inositol + phosphate</text>
        <dbReference type="Rhea" id="RHEA:24056"/>
        <dbReference type="ChEBI" id="CHEBI:15377"/>
        <dbReference type="ChEBI" id="CHEBI:17268"/>
        <dbReference type="ChEBI" id="CHEBI:43474"/>
        <dbReference type="ChEBI" id="CHEBI:84139"/>
        <dbReference type="EC" id="3.1.3.25"/>
    </reaction>
</comment>
<evidence type="ECO:0000313" key="10">
    <source>
        <dbReference type="Proteomes" id="UP000315389"/>
    </source>
</evidence>
<evidence type="ECO:0000256" key="6">
    <source>
        <dbReference type="ARBA" id="ARBA00022842"/>
    </source>
</evidence>
<dbReference type="PRINTS" id="PR00377">
    <property type="entry name" value="IMPHPHTASES"/>
</dbReference>
<evidence type="ECO:0000256" key="8">
    <source>
        <dbReference type="RuleBase" id="RU364068"/>
    </source>
</evidence>
<dbReference type="PANTHER" id="PTHR20854">
    <property type="entry name" value="INOSITOL MONOPHOSPHATASE"/>
    <property type="match status" value="1"/>
</dbReference>
<dbReference type="PROSITE" id="PS00629">
    <property type="entry name" value="IMP_1"/>
    <property type="match status" value="1"/>
</dbReference>
<feature type="binding site" evidence="7">
    <location>
        <position position="253"/>
    </location>
    <ligand>
        <name>Mg(2+)</name>
        <dbReference type="ChEBI" id="CHEBI:18420"/>
        <label>1</label>
        <note>catalytic</note>
    </ligand>
</feature>
<evidence type="ECO:0000256" key="5">
    <source>
        <dbReference type="ARBA" id="ARBA00022801"/>
    </source>
</evidence>
<dbReference type="GO" id="GO:0046872">
    <property type="term" value="F:metal ion binding"/>
    <property type="evidence" value="ECO:0007669"/>
    <property type="project" value="UniProtKB-KW"/>
</dbReference>
<dbReference type="PROSITE" id="PS00630">
    <property type="entry name" value="IMP_2"/>
    <property type="match status" value="1"/>
</dbReference>
<dbReference type="InterPro" id="IPR000760">
    <property type="entry name" value="Inositol_monophosphatase-like"/>
</dbReference>
<dbReference type="Gene3D" id="3.30.540.10">
    <property type="entry name" value="Fructose-1,6-Bisphosphatase, subunit A, domain 1"/>
    <property type="match status" value="1"/>
</dbReference>
<dbReference type="GO" id="GO:0046854">
    <property type="term" value="P:phosphatidylinositol phosphate biosynthetic process"/>
    <property type="evidence" value="ECO:0007669"/>
    <property type="project" value="InterPro"/>
</dbReference>
<sequence length="308" mass="32712">MPRFAWSARGVARTAPFPCGGYHGAMSVTHENLDPADIEALAALARTVAVRAGDHIRRNSTDAVEVAATKSSQTDVVTAMDREVEGLLREWILAARPDDGFLGEEDGSVAGTSGLTWVLDPIDGTVNYLYGLDSYAVSVAVVSGEPDPLHWTAVAGAVHDVPRERTWWAGLGRGAWYGERRLTIPPAQPLGFALVGTGFGYDERRRRVQAEVLLDVLPRVRDIRRIGSAALDLCRVAAGQLDAMFERGQQPWDHAAGGLVVTEAGGVVVGIDGAAPSADMLIAGPAETVESLRSILAVADATRPDIDV</sequence>
<evidence type="ECO:0000256" key="2">
    <source>
        <dbReference type="ARBA" id="ARBA00001946"/>
    </source>
</evidence>
<dbReference type="CDD" id="cd01639">
    <property type="entry name" value="IMPase"/>
    <property type="match status" value="1"/>
</dbReference>
<protein>
    <recommendedName>
        <fullName evidence="8">Inositol-1-monophosphatase</fullName>
        <ecNumber evidence="8">3.1.3.25</ecNumber>
    </recommendedName>
</protein>
<dbReference type="EC" id="3.1.3.25" evidence="8"/>
<proteinExistence type="inferred from homology"/>
<dbReference type="GO" id="GO:0007165">
    <property type="term" value="P:signal transduction"/>
    <property type="evidence" value="ECO:0007669"/>
    <property type="project" value="TreeGrafter"/>
</dbReference>